<evidence type="ECO:0000256" key="3">
    <source>
        <dbReference type="ARBA" id="ARBA00022679"/>
    </source>
</evidence>
<dbReference type="InterPro" id="IPR035595">
    <property type="entry name" value="UDP_glycos_trans_CS"/>
</dbReference>
<evidence type="ECO:0000256" key="1">
    <source>
        <dbReference type="ARBA" id="ARBA00009995"/>
    </source>
</evidence>
<sequence length="478" mass="53176">MKMELIFIPSPGEGHIRPLVEVAKLLVDRDDHLSITILIIPQMLGFSSGSASYISSLSSASEDRLRYHVLSVADQPNSDDSKPNFLAYIDSFAPEVIATTKKLIDPAQLAGFVVDMFCTSMIDVANELGVPSYMFFTSNATFLGLQIHIQYLNDVKNFDVSDLKDSDTTELEIPTLTRPLPVKCFPSVMFNKEWLHKIISQTRRFKDTKGILVNTFAELEPQAMKFFSGGDHSLPPVYTVGPVMNLKINSPTSADDKQSEILQWLDEQPCKSVVFLCFGSMGSFREDQAREIAIALERSGYRFVWSLRRAQPPGTMGPPEEFTNLEEILPEGFLERTAEIGKIIGWAPQSAILAKPAVGGFVSHCGWNSTLESLWFGIPIATWPLYAEQQVNAFEMVDELGLAVEIRNSFRLGFMAVESELMTAEEIESGINCLMEQDSDVRNRVKEISEKSHVALTDGGSSHVALLKFIQDVTKNIS</sequence>
<keyword evidence="6" id="KW-1185">Reference proteome</keyword>
<dbReference type="InterPro" id="IPR050481">
    <property type="entry name" value="UDP-glycosyltransf_plant"/>
</dbReference>
<dbReference type="PANTHER" id="PTHR48048">
    <property type="entry name" value="GLYCOSYLTRANSFERASE"/>
    <property type="match status" value="1"/>
</dbReference>
<evidence type="ECO:0000256" key="4">
    <source>
        <dbReference type="RuleBase" id="RU003718"/>
    </source>
</evidence>
<keyword evidence="3 4" id="KW-0808">Transferase</keyword>
<dbReference type="RefSeq" id="XP_010510572.1">
    <property type="nucleotide sequence ID" value="XM_010512270.2"/>
</dbReference>
<dbReference type="Proteomes" id="UP000694864">
    <property type="component" value="Chromosome 1"/>
</dbReference>
<proteinExistence type="inferred from homology"/>
<accession>A0ABM0Z554</accession>
<dbReference type="Gene3D" id="3.40.50.2000">
    <property type="entry name" value="Glycogen Phosphorylase B"/>
    <property type="match status" value="2"/>
</dbReference>
<dbReference type="CDD" id="cd03784">
    <property type="entry name" value="GT1_Gtf-like"/>
    <property type="match status" value="1"/>
</dbReference>
<name>A0ABM0Z554_CAMSA</name>
<evidence type="ECO:0000256" key="2">
    <source>
        <dbReference type="ARBA" id="ARBA00022676"/>
    </source>
</evidence>
<dbReference type="SUPFAM" id="SSF53756">
    <property type="entry name" value="UDP-Glycosyltransferase/glycogen phosphorylase"/>
    <property type="match status" value="1"/>
</dbReference>
<keyword evidence="2 4" id="KW-0328">Glycosyltransferase</keyword>
<dbReference type="PROSITE" id="PS00375">
    <property type="entry name" value="UDPGT"/>
    <property type="match status" value="1"/>
</dbReference>
<evidence type="ECO:0000313" key="7">
    <source>
        <dbReference type="RefSeq" id="XP_010510572.1"/>
    </source>
</evidence>
<protein>
    <recommendedName>
        <fullName evidence="5">Glycosyltransferase</fullName>
        <ecNumber evidence="5">2.4.1.-</ecNumber>
    </recommendedName>
</protein>
<dbReference type="InterPro" id="IPR002213">
    <property type="entry name" value="UDP_glucos_trans"/>
</dbReference>
<dbReference type="Pfam" id="PF00201">
    <property type="entry name" value="UDPGT"/>
    <property type="match status" value="1"/>
</dbReference>
<reference evidence="6" key="1">
    <citation type="journal article" date="2014" name="Nat. Commun.">
        <title>The emerging biofuel crop Camelina sativa retains a highly undifferentiated hexaploid genome structure.</title>
        <authorList>
            <person name="Kagale S."/>
            <person name="Koh C."/>
            <person name="Nixon J."/>
            <person name="Bollina V."/>
            <person name="Clarke W.E."/>
            <person name="Tuteja R."/>
            <person name="Spillane C."/>
            <person name="Robinson S.J."/>
            <person name="Links M.G."/>
            <person name="Clarke C."/>
            <person name="Higgins E.E."/>
            <person name="Huebert T."/>
            <person name="Sharpe A.G."/>
            <person name="Parkin I.A."/>
        </authorList>
    </citation>
    <scope>NUCLEOTIDE SEQUENCE [LARGE SCALE GENOMIC DNA]</scope>
    <source>
        <strain evidence="6">cv. DH55</strain>
    </source>
</reference>
<comment type="similarity">
    <text evidence="1 4">Belongs to the UDP-glycosyltransferase family.</text>
</comment>
<dbReference type="EC" id="2.4.1.-" evidence="5"/>
<organism evidence="6 7">
    <name type="scientific">Camelina sativa</name>
    <name type="common">False flax</name>
    <name type="synonym">Myagrum sativum</name>
    <dbReference type="NCBI Taxonomy" id="90675"/>
    <lineage>
        <taxon>Eukaryota</taxon>
        <taxon>Viridiplantae</taxon>
        <taxon>Streptophyta</taxon>
        <taxon>Embryophyta</taxon>
        <taxon>Tracheophyta</taxon>
        <taxon>Spermatophyta</taxon>
        <taxon>Magnoliopsida</taxon>
        <taxon>eudicotyledons</taxon>
        <taxon>Gunneridae</taxon>
        <taxon>Pentapetalae</taxon>
        <taxon>rosids</taxon>
        <taxon>malvids</taxon>
        <taxon>Brassicales</taxon>
        <taxon>Brassicaceae</taxon>
        <taxon>Camelineae</taxon>
        <taxon>Camelina</taxon>
    </lineage>
</organism>
<dbReference type="GeneID" id="104786812"/>
<reference evidence="7" key="2">
    <citation type="submission" date="2025-08" db="UniProtKB">
        <authorList>
            <consortium name="RefSeq"/>
        </authorList>
    </citation>
    <scope>IDENTIFICATION</scope>
    <source>
        <tissue evidence="7">Leaf</tissue>
    </source>
</reference>
<evidence type="ECO:0000256" key="5">
    <source>
        <dbReference type="RuleBase" id="RU362057"/>
    </source>
</evidence>
<dbReference type="PANTHER" id="PTHR48048:SF45">
    <property type="entry name" value="GLYCOSYLTRANSFERASE"/>
    <property type="match status" value="1"/>
</dbReference>
<gene>
    <name evidence="7" type="primary">LOC104786812</name>
</gene>
<evidence type="ECO:0000313" key="6">
    <source>
        <dbReference type="Proteomes" id="UP000694864"/>
    </source>
</evidence>